<keyword evidence="2" id="KW-1185">Reference proteome</keyword>
<dbReference type="AlphaFoldDB" id="A0A6A6ZM67"/>
<evidence type="ECO:0000313" key="1">
    <source>
        <dbReference type="EMBL" id="KAF2821337.1"/>
    </source>
</evidence>
<evidence type="ECO:0000313" key="2">
    <source>
        <dbReference type="Proteomes" id="UP000799424"/>
    </source>
</evidence>
<name>A0A6A6ZM67_9PLEO</name>
<accession>A0A6A6ZM67</accession>
<organism evidence="1 2">
    <name type="scientific">Ophiobolus disseminans</name>
    <dbReference type="NCBI Taxonomy" id="1469910"/>
    <lineage>
        <taxon>Eukaryota</taxon>
        <taxon>Fungi</taxon>
        <taxon>Dikarya</taxon>
        <taxon>Ascomycota</taxon>
        <taxon>Pezizomycotina</taxon>
        <taxon>Dothideomycetes</taxon>
        <taxon>Pleosporomycetidae</taxon>
        <taxon>Pleosporales</taxon>
        <taxon>Pleosporineae</taxon>
        <taxon>Phaeosphaeriaceae</taxon>
        <taxon>Ophiobolus</taxon>
    </lineage>
</organism>
<dbReference type="EMBL" id="MU006237">
    <property type="protein sequence ID" value="KAF2821337.1"/>
    <property type="molecule type" value="Genomic_DNA"/>
</dbReference>
<proteinExistence type="predicted"/>
<gene>
    <name evidence="1" type="ORF">CC86DRAFT_102805</name>
</gene>
<dbReference type="Proteomes" id="UP000799424">
    <property type="component" value="Unassembled WGS sequence"/>
</dbReference>
<reference evidence="1" key="1">
    <citation type="journal article" date="2020" name="Stud. Mycol.">
        <title>101 Dothideomycetes genomes: a test case for predicting lifestyles and emergence of pathogens.</title>
        <authorList>
            <person name="Haridas S."/>
            <person name="Albert R."/>
            <person name="Binder M."/>
            <person name="Bloem J."/>
            <person name="Labutti K."/>
            <person name="Salamov A."/>
            <person name="Andreopoulos B."/>
            <person name="Baker S."/>
            <person name="Barry K."/>
            <person name="Bills G."/>
            <person name="Bluhm B."/>
            <person name="Cannon C."/>
            <person name="Castanera R."/>
            <person name="Culley D."/>
            <person name="Daum C."/>
            <person name="Ezra D."/>
            <person name="Gonzalez J."/>
            <person name="Henrissat B."/>
            <person name="Kuo A."/>
            <person name="Liang C."/>
            <person name="Lipzen A."/>
            <person name="Lutzoni F."/>
            <person name="Magnuson J."/>
            <person name="Mondo S."/>
            <person name="Nolan M."/>
            <person name="Ohm R."/>
            <person name="Pangilinan J."/>
            <person name="Park H.-J."/>
            <person name="Ramirez L."/>
            <person name="Alfaro M."/>
            <person name="Sun H."/>
            <person name="Tritt A."/>
            <person name="Yoshinaga Y."/>
            <person name="Zwiers L.-H."/>
            <person name="Turgeon B."/>
            <person name="Goodwin S."/>
            <person name="Spatafora J."/>
            <person name="Crous P."/>
            <person name="Grigoriev I."/>
        </authorList>
    </citation>
    <scope>NUCLEOTIDE SEQUENCE</scope>
    <source>
        <strain evidence="1">CBS 113818</strain>
    </source>
</reference>
<sequence length="164" mass="18781">MARSQPSFLLLYLSEYANLFDHMECCRLALCSRTVDRSRRVPRACATGITDIIAARHVPEHSAHIIQREAHPGQAALMRQRRGSSMPYKDKGYGTGLENDQVPRLPHLTHSTMQPRSFHVQRHLIAHFFLNICICMFNFQEDVNSSIRWHFGGVVNALACYFIV</sequence>
<protein>
    <submittedName>
        <fullName evidence="1">Uncharacterized protein</fullName>
    </submittedName>
</protein>